<dbReference type="AlphaFoldDB" id="A0A1G6VPG4"/>
<dbReference type="EMBL" id="FMZP01000030">
    <property type="protein sequence ID" value="SDD55313.1"/>
    <property type="molecule type" value="Genomic_DNA"/>
</dbReference>
<name>A0A1G6VPG4_9EURY</name>
<proteinExistence type="predicted"/>
<evidence type="ECO:0000313" key="2">
    <source>
        <dbReference type="Proteomes" id="UP000324021"/>
    </source>
</evidence>
<gene>
    <name evidence="1" type="ORF">SAMN05192552_103016</name>
</gene>
<dbReference type="Proteomes" id="UP000324021">
    <property type="component" value="Unassembled WGS sequence"/>
</dbReference>
<protein>
    <submittedName>
        <fullName evidence="1">Uncharacterized protein</fullName>
    </submittedName>
</protein>
<sequence length="84" mass="9862">MSYTTDDFRNETDLDFTDISSEKYREYTFPNGSVIRIDNPLLLHVREGSGSHRLFDSQGRSHRISPNFLKITWEVKEGEPHFVK</sequence>
<reference evidence="1 2" key="1">
    <citation type="submission" date="2016-10" db="EMBL/GenBank/DDBJ databases">
        <authorList>
            <person name="Varghese N."/>
            <person name="Submissions S."/>
        </authorList>
    </citation>
    <scope>NUCLEOTIDE SEQUENCE [LARGE SCALE GENOMIC DNA]</scope>
    <source>
        <strain evidence="1 2">CDM_1</strain>
    </source>
</reference>
<evidence type="ECO:0000313" key="1">
    <source>
        <dbReference type="EMBL" id="SDD55313.1"/>
    </source>
</evidence>
<organism evidence="1 2">
    <name type="scientific">Natrinema hispanicum</name>
    <dbReference type="NCBI Taxonomy" id="392421"/>
    <lineage>
        <taxon>Archaea</taxon>
        <taxon>Methanobacteriati</taxon>
        <taxon>Methanobacteriota</taxon>
        <taxon>Stenosarchaea group</taxon>
        <taxon>Halobacteria</taxon>
        <taxon>Halobacteriales</taxon>
        <taxon>Natrialbaceae</taxon>
        <taxon>Natrinema</taxon>
    </lineage>
</organism>
<accession>A0A1G6VPG4</accession>